<dbReference type="InterPro" id="IPR019582">
    <property type="entry name" value="RRM_spliceosomal_PrP8"/>
</dbReference>
<organism evidence="2 3">
    <name type="scientific">Streblomastix strix</name>
    <dbReference type="NCBI Taxonomy" id="222440"/>
    <lineage>
        <taxon>Eukaryota</taxon>
        <taxon>Metamonada</taxon>
        <taxon>Preaxostyla</taxon>
        <taxon>Oxymonadida</taxon>
        <taxon>Streblomastigidae</taxon>
        <taxon>Streblomastix</taxon>
    </lineage>
</organism>
<dbReference type="AlphaFoldDB" id="A0A5J4TM37"/>
<dbReference type="Pfam" id="PF10598">
    <property type="entry name" value="RRM_4"/>
    <property type="match status" value="1"/>
</dbReference>
<feature type="domain" description="RNA recognition motif spliceosomal PrP8" evidence="1">
    <location>
        <begin position="179"/>
        <end position="269"/>
    </location>
</feature>
<protein>
    <submittedName>
        <fullName evidence="2">Putative Pre-mRNA-processing-splicing factor 8</fullName>
    </submittedName>
</protein>
<feature type="non-terminal residue" evidence="2">
    <location>
        <position position="271"/>
    </location>
</feature>
<dbReference type="SUPFAM" id="SSF53098">
    <property type="entry name" value="Ribonuclease H-like"/>
    <property type="match status" value="1"/>
</dbReference>
<accession>A0A5J4TM37</accession>
<feature type="non-terminal residue" evidence="2">
    <location>
        <position position="1"/>
    </location>
</feature>
<dbReference type="OrthoDB" id="5572211at2759"/>
<dbReference type="GO" id="GO:0030619">
    <property type="term" value="F:U1 snRNA binding"/>
    <property type="evidence" value="ECO:0007669"/>
    <property type="project" value="TreeGrafter"/>
</dbReference>
<name>A0A5J4TM37_9EUKA</name>
<reference evidence="2 3" key="1">
    <citation type="submission" date="2019-03" db="EMBL/GenBank/DDBJ databases">
        <title>Single cell metagenomics reveals metabolic interactions within the superorganism composed of flagellate Streblomastix strix and complex community of Bacteroidetes bacteria on its surface.</title>
        <authorList>
            <person name="Treitli S.C."/>
            <person name="Kolisko M."/>
            <person name="Husnik F."/>
            <person name="Keeling P."/>
            <person name="Hampl V."/>
        </authorList>
    </citation>
    <scope>NUCLEOTIDE SEQUENCE [LARGE SCALE GENOMIC DNA]</scope>
    <source>
        <strain evidence="2">ST1C</strain>
    </source>
</reference>
<dbReference type="GO" id="GO:0071013">
    <property type="term" value="C:catalytic step 2 spliceosome"/>
    <property type="evidence" value="ECO:0007669"/>
    <property type="project" value="TreeGrafter"/>
</dbReference>
<dbReference type="Proteomes" id="UP000324800">
    <property type="component" value="Unassembled WGS sequence"/>
</dbReference>
<sequence>IYTTMVHWLESRRFQPIPFPPLAYKHDTKLLILALERLKEVYSVKSRLNQQQRDELALIEQAYDNPHDALTRMKRHLLTQRSTFKEVSIEFNDLYTHLIPSYDINPLEKITDAYLDQYLWYESEKRHLFPNWIKPSDLEPPPVLVYKWCQGINNLQDIWGTQDGSCVVLIETQFDRLYDQIDLTLLNRLLRLIMDHNLADYITSKNNVTVSYKDMGHTNSYGIIRGLQFASFVVQYYGLVLDLLVLGLNRATDIAGPPNFPNDFLIFKDRA</sequence>
<dbReference type="PANTHER" id="PTHR11140:SF0">
    <property type="entry name" value="PRE-MRNA-PROCESSING-SPLICING FACTOR 8"/>
    <property type="match status" value="1"/>
</dbReference>
<dbReference type="GO" id="GO:0030623">
    <property type="term" value="F:U5 snRNA binding"/>
    <property type="evidence" value="ECO:0007669"/>
    <property type="project" value="TreeGrafter"/>
</dbReference>
<gene>
    <name evidence="2" type="ORF">EZS28_044897</name>
</gene>
<evidence type="ECO:0000313" key="3">
    <source>
        <dbReference type="Proteomes" id="UP000324800"/>
    </source>
</evidence>
<dbReference type="InterPro" id="IPR012337">
    <property type="entry name" value="RNaseH-like_sf"/>
</dbReference>
<dbReference type="GO" id="GO:0000244">
    <property type="term" value="P:spliceosomal tri-snRNP complex assembly"/>
    <property type="evidence" value="ECO:0007669"/>
    <property type="project" value="TreeGrafter"/>
</dbReference>
<evidence type="ECO:0000313" key="2">
    <source>
        <dbReference type="EMBL" id="KAA6359576.1"/>
    </source>
</evidence>
<dbReference type="GO" id="GO:0005682">
    <property type="term" value="C:U5 snRNP"/>
    <property type="evidence" value="ECO:0007669"/>
    <property type="project" value="TreeGrafter"/>
</dbReference>
<evidence type="ECO:0000259" key="1">
    <source>
        <dbReference type="Pfam" id="PF10598"/>
    </source>
</evidence>
<dbReference type="PANTHER" id="PTHR11140">
    <property type="entry name" value="PRE-MRNA SPLICING FACTOR PRP8"/>
    <property type="match status" value="1"/>
</dbReference>
<comment type="caution">
    <text evidence="2">The sequence shown here is derived from an EMBL/GenBank/DDBJ whole genome shotgun (WGS) entry which is preliminary data.</text>
</comment>
<dbReference type="GO" id="GO:0030620">
    <property type="term" value="F:U2 snRNA binding"/>
    <property type="evidence" value="ECO:0007669"/>
    <property type="project" value="TreeGrafter"/>
</dbReference>
<dbReference type="InterPro" id="IPR027652">
    <property type="entry name" value="PRP8"/>
</dbReference>
<proteinExistence type="predicted"/>
<dbReference type="EMBL" id="SNRW01028170">
    <property type="protein sequence ID" value="KAA6359576.1"/>
    <property type="molecule type" value="Genomic_DNA"/>
</dbReference>
<dbReference type="GO" id="GO:0017070">
    <property type="term" value="F:U6 snRNA binding"/>
    <property type="evidence" value="ECO:0007669"/>
    <property type="project" value="TreeGrafter"/>
</dbReference>
<dbReference type="GO" id="GO:0097157">
    <property type="term" value="F:pre-mRNA intronic binding"/>
    <property type="evidence" value="ECO:0007669"/>
    <property type="project" value="TreeGrafter"/>
</dbReference>